<evidence type="ECO:0000256" key="8">
    <source>
        <dbReference type="ARBA" id="ARBA00023075"/>
    </source>
</evidence>
<comment type="similarity">
    <text evidence="3 10">Belongs to the complex I subunit 1 family.</text>
</comment>
<evidence type="ECO:0000256" key="3">
    <source>
        <dbReference type="ARBA" id="ARBA00010535"/>
    </source>
</evidence>
<evidence type="ECO:0000256" key="11">
    <source>
        <dbReference type="RuleBase" id="RU000473"/>
    </source>
</evidence>
<sequence>MIFSFLILIVFVLLSVAFFTVFEVKGLGYIHLRPGPNKVLFLGLFQPFSDFVKMFSKGGGDYSLFYFFYYFFSPFLGVLLGLLVWSFYYSYFSFFSSFWGILLFFFISSVSVYFLIFSGWSSGSVYSVLGSFRSSAQAVSYEVLMIFIFFCYVLLYYCFSFFDFFTKMGGFYFSFLSVPLFFCWFFSCLAESGRSPFDFSEGESELVSGFNTEYYGGMFVFIFLCEYSFIMFLCLLTSFFWGFSYYYLKVFFFCFLFVWVRSSFPRLRFDFLMMVCWKVLLPLTLGVFIFFGSFSFF</sequence>
<dbReference type="EMBL" id="PP056089">
    <property type="protein sequence ID" value="WYM45485.1"/>
    <property type="molecule type" value="Genomic_DNA"/>
</dbReference>
<evidence type="ECO:0000256" key="12">
    <source>
        <dbReference type="SAM" id="Phobius"/>
    </source>
</evidence>
<comment type="catalytic activity">
    <reaction evidence="11">
        <text>a ubiquinone + NADH + 5 H(+)(in) = a ubiquinol + NAD(+) + 4 H(+)(out)</text>
        <dbReference type="Rhea" id="RHEA:29091"/>
        <dbReference type="Rhea" id="RHEA-COMP:9565"/>
        <dbReference type="Rhea" id="RHEA-COMP:9566"/>
        <dbReference type="ChEBI" id="CHEBI:15378"/>
        <dbReference type="ChEBI" id="CHEBI:16389"/>
        <dbReference type="ChEBI" id="CHEBI:17976"/>
        <dbReference type="ChEBI" id="CHEBI:57540"/>
        <dbReference type="ChEBI" id="CHEBI:57945"/>
        <dbReference type="EC" id="7.1.1.2"/>
    </reaction>
</comment>
<keyword evidence="9 12" id="KW-0472">Membrane</keyword>
<feature type="transmembrane region" description="Helical" evidence="12">
    <location>
        <begin position="214"/>
        <end position="240"/>
    </location>
</feature>
<dbReference type="Pfam" id="PF00146">
    <property type="entry name" value="NADHdh"/>
    <property type="match status" value="1"/>
</dbReference>
<evidence type="ECO:0000256" key="2">
    <source>
        <dbReference type="ARBA" id="ARBA00004225"/>
    </source>
</evidence>
<feature type="transmembrane region" description="Helical" evidence="12">
    <location>
        <begin position="64"/>
        <end position="88"/>
    </location>
</feature>
<keyword evidence="7 12" id="KW-1133">Transmembrane helix</keyword>
<keyword evidence="10" id="KW-0520">NAD</keyword>
<dbReference type="InterPro" id="IPR018086">
    <property type="entry name" value="NADH_UbQ_OxRdtase_su1_CS"/>
</dbReference>
<evidence type="ECO:0000256" key="5">
    <source>
        <dbReference type="ARBA" id="ARBA00022448"/>
    </source>
</evidence>
<dbReference type="AlphaFoldDB" id="A0AAU6QE37"/>
<dbReference type="GO" id="GO:0005743">
    <property type="term" value="C:mitochondrial inner membrane"/>
    <property type="evidence" value="ECO:0007669"/>
    <property type="project" value="UniProtKB-SubCell"/>
</dbReference>
<accession>A0AAU6QE37</accession>
<feature type="transmembrane region" description="Helical" evidence="12">
    <location>
        <begin position="271"/>
        <end position="294"/>
    </location>
</feature>
<comment type="subcellular location">
    <subcellularLocation>
        <location evidence="10">Mitochondrion inner membrane</location>
        <topology evidence="10">Multi-pass membrane protein</topology>
    </subcellularLocation>
    <subcellularLocation>
        <location evidence="2">Mitochondrion membrane</location>
        <topology evidence="2">Multi-pass membrane protein</topology>
    </subcellularLocation>
</comment>
<comment type="function">
    <text evidence="1">Core subunit of the mitochondrial membrane respiratory chain NADH dehydrogenase (Complex I) that is believed to belong to the minimal assembly required for catalysis. Complex I functions in the transfer of electrons from NADH to the respiratory chain. The immediate electron acceptor for the enzyme is believed to be ubiquinone.</text>
</comment>
<evidence type="ECO:0000256" key="9">
    <source>
        <dbReference type="ARBA" id="ARBA00023136"/>
    </source>
</evidence>
<organism evidence="13">
    <name type="scientific">Arrenurus rostratus</name>
    <dbReference type="NCBI Taxonomy" id="3136836"/>
    <lineage>
        <taxon>Eukaryota</taxon>
        <taxon>Metazoa</taxon>
        <taxon>Ecdysozoa</taxon>
        <taxon>Arthropoda</taxon>
        <taxon>Chelicerata</taxon>
        <taxon>Arachnida</taxon>
        <taxon>Acari</taxon>
        <taxon>Acariformes</taxon>
        <taxon>Trombidiformes</taxon>
        <taxon>Prostigmata</taxon>
        <taxon>Anystina</taxon>
        <taxon>Parasitengona</taxon>
        <taxon>Hydracarina</taxon>
        <taxon>Arrenuroidea</taxon>
        <taxon>Arrenuridae</taxon>
        <taxon>Arrenurus</taxon>
    </lineage>
</organism>
<name>A0AAU6QE37_9ACAR</name>
<protein>
    <recommendedName>
        <fullName evidence="4 11">NADH-ubiquinone oxidoreductase chain 1</fullName>
        <ecNumber evidence="11">7.1.1.2</ecNumber>
    </recommendedName>
</protein>
<evidence type="ECO:0000256" key="10">
    <source>
        <dbReference type="RuleBase" id="RU000471"/>
    </source>
</evidence>
<feature type="transmembrane region" description="Helical" evidence="12">
    <location>
        <begin position="138"/>
        <end position="159"/>
    </location>
</feature>
<dbReference type="InterPro" id="IPR001694">
    <property type="entry name" value="NADH_UbQ_OxRdtase_su1/FPO"/>
</dbReference>
<keyword evidence="6 10" id="KW-0812">Transmembrane</keyword>
<dbReference type="PROSITE" id="PS00668">
    <property type="entry name" value="COMPLEX1_ND1_2"/>
    <property type="match status" value="1"/>
</dbReference>
<feature type="transmembrane region" description="Helical" evidence="12">
    <location>
        <begin position="171"/>
        <end position="193"/>
    </location>
</feature>
<proteinExistence type="inferred from homology"/>
<dbReference type="PANTHER" id="PTHR11432:SF3">
    <property type="entry name" value="NADH-UBIQUINONE OXIDOREDUCTASE CHAIN 1"/>
    <property type="match status" value="1"/>
</dbReference>
<evidence type="ECO:0000313" key="13">
    <source>
        <dbReference type="EMBL" id="WYM45485.1"/>
    </source>
</evidence>
<gene>
    <name evidence="13" type="primary">ND1</name>
</gene>
<dbReference type="GO" id="GO:0009060">
    <property type="term" value="P:aerobic respiration"/>
    <property type="evidence" value="ECO:0007669"/>
    <property type="project" value="TreeGrafter"/>
</dbReference>
<keyword evidence="8 11" id="KW-0830">Ubiquinone</keyword>
<evidence type="ECO:0000256" key="6">
    <source>
        <dbReference type="ARBA" id="ARBA00022692"/>
    </source>
</evidence>
<evidence type="ECO:0000256" key="4">
    <source>
        <dbReference type="ARBA" id="ARBA00021009"/>
    </source>
</evidence>
<keyword evidence="5" id="KW-0813">Transport</keyword>
<geneLocation type="mitochondrion" evidence="13"/>
<feature type="transmembrane region" description="Helical" evidence="12">
    <location>
        <begin position="246"/>
        <end position="264"/>
    </location>
</feature>
<evidence type="ECO:0000256" key="7">
    <source>
        <dbReference type="ARBA" id="ARBA00022989"/>
    </source>
</evidence>
<dbReference type="EC" id="7.1.1.2" evidence="11"/>
<reference evidence="13" key="1">
    <citation type="submission" date="2023-12" db="EMBL/GenBank/DDBJ databases">
        <authorList>
            <person name="Li p."/>
        </authorList>
    </citation>
    <scope>NUCLEOTIDE SEQUENCE</scope>
</reference>
<evidence type="ECO:0000256" key="1">
    <source>
        <dbReference type="ARBA" id="ARBA00003257"/>
    </source>
</evidence>
<dbReference type="GO" id="GO:0003954">
    <property type="term" value="F:NADH dehydrogenase activity"/>
    <property type="evidence" value="ECO:0007669"/>
    <property type="project" value="TreeGrafter"/>
</dbReference>
<dbReference type="GO" id="GO:0008137">
    <property type="term" value="F:NADH dehydrogenase (ubiquinone) activity"/>
    <property type="evidence" value="ECO:0007669"/>
    <property type="project" value="UniProtKB-EC"/>
</dbReference>
<keyword evidence="11 13" id="KW-0496">Mitochondrion</keyword>
<feature type="transmembrane region" description="Helical" evidence="12">
    <location>
        <begin position="94"/>
        <end position="117"/>
    </location>
</feature>
<dbReference type="PANTHER" id="PTHR11432">
    <property type="entry name" value="NADH DEHYDROGENASE SUBUNIT 1"/>
    <property type="match status" value="1"/>
</dbReference>